<evidence type="ECO:0000256" key="2">
    <source>
        <dbReference type="ARBA" id="ARBA00022475"/>
    </source>
</evidence>
<feature type="transmembrane region" description="Helical" evidence="6">
    <location>
        <begin position="380"/>
        <end position="400"/>
    </location>
</feature>
<feature type="transmembrane region" description="Helical" evidence="6">
    <location>
        <begin position="186"/>
        <end position="209"/>
    </location>
</feature>
<feature type="transmembrane region" description="Helical" evidence="6">
    <location>
        <begin position="473"/>
        <end position="493"/>
    </location>
</feature>
<feature type="transmembrane region" description="Helical" evidence="6">
    <location>
        <begin position="406"/>
        <end position="423"/>
    </location>
</feature>
<proteinExistence type="predicted"/>
<feature type="transmembrane region" description="Helical" evidence="6">
    <location>
        <begin position="162"/>
        <end position="180"/>
    </location>
</feature>
<feature type="transmembrane region" description="Helical" evidence="6">
    <location>
        <begin position="346"/>
        <end position="368"/>
    </location>
</feature>
<evidence type="ECO:0000256" key="1">
    <source>
        <dbReference type="ARBA" id="ARBA00004651"/>
    </source>
</evidence>
<comment type="caution">
    <text evidence="7">The sequence shown here is derived from an EMBL/GenBank/DDBJ whole genome shotgun (WGS) entry which is preliminary data.</text>
</comment>
<evidence type="ECO:0000256" key="4">
    <source>
        <dbReference type="ARBA" id="ARBA00022989"/>
    </source>
</evidence>
<evidence type="ECO:0000256" key="5">
    <source>
        <dbReference type="ARBA" id="ARBA00023136"/>
    </source>
</evidence>
<keyword evidence="2" id="KW-1003">Cell membrane</keyword>
<dbReference type="EMBL" id="JAQLEC010000031">
    <property type="protein sequence ID" value="MDB1839518.1"/>
    <property type="molecule type" value="Genomic_DNA"/>
</dbReference>
<evidence type="ECO:0000313" key="7">
    <source>
        <dbReference type="EMBL" id="MDB1839518.1"/>
    </source>
</evidence>
<dbReference type="InterPro" id="IPR050833">
    <property type="entry name" value="Poly_Biosynth_Transport"/>
</dbReference>
<dbReference type="GO" id="GO:0005886">
    <property type="term" value="C:plasma membrane"/>
    <property type="evidence" value="ECO:0007669"/>
    <property type="project" value="UniProtKB-SubCell"/>
</dbReference>
<name>A0AAW6ALZ5_9ACTN</name>
<feature type="transmembrane region" description="Helical" evidence="6">
    <location>
        <begin position="40"/>
        <end position="63"/>
    </location>
</feature>
<evidence type="ECO:0000256" key="3">
    <source>
        <dbReference type="ARBA" id="ARBA00022692"/>
    </source>
</evidence>
<feature type="transmembrane region" description="Helical" evidence="6">
    <location>
        <begin position="444"/>
        <end position="461"/>
    </location>
</feature>
<keyword evidence="5 6" id="KW-0472">Membrane</keyword>
<dbReference type="PANTHER" id="PTHR30250">
    <property type="entry name" value="PST FAMILY PREDICTED COLANIC ACID TRANSPORTER"/>
    <property type="match status" value="1"/>
</dbReference>
<feature type="transmembrane region" description="Helical" evidence="6">
    <location>
        <begin position="314"/>
        <end position="334"/>
    </location>
</feature>
<keyword evidence="4 6" id="KW-1133">Transmembrane helix</keyword>
<keyword evidence="3 6" id="KW-0812">Transmembrane</keyword>
<protein>
    <recommendedName>
        <fullName evidence="9">Polysaccharide biosynthesis protein</fullName>
    </recommendedName>
</protein>
<reference evidence="7" key="1">
    <citation type="submission" date="2023-01" db="EMBL/GenBank/DDBJ databases">
        <title>Human gut microbiome strain richness.</title>
        <authorList>
            <person name="Chen-Liaw A."/>
        </authorList>
    </citation>
    <scope>NUCLEOTIDE SEQUENCE</scope>
    <source>
        <strain evidence="7">D54st1_D6_D54t1_190329</strain>
    </source>
</reference>
<organism evidence="7 8">
    <name type="scientific">Collinsella aerofaciens</name>
    <dbReference type="NCBI Taxonomy" id="74426"/>
    <lineage>
        <taxon>Bacteria</taxon>
        <taxon>Bacillati</taxon>
        <taxon>Actinomycetota</taxon>
        <taxon>Coriobacteriia</taxon>
        <taxon>Coriobacteriales</taxon>
        <taxon>Coriobacteriaceae</taxon>
        <taxon>Collinsella</taxon>
    </lineage>
</organism>
<evidence type="ECO:0000256" key="6">
    <source>
        <dbReference type="SAM" id="Phobius"/>
    </source>
</evidence>
<comment type="subcellular location">
    <subcellularLocation>
        <location evidence="1">Cell membrane</location>
        <topology evidence="1">Multi-pass membrane protein</topology>
    </subcellularLocation>
</comment>
<feature type="transmembrane region" description="Helical" evidence="6">
    <location>
        <begin position="128"/>
        <end position="150"/>
    </location>
</feature>
<accession>A0AAW6ALZ5</accession>
<dbReference type="AlphaFoldDB" id="A0AAW6ALZ5"/>
<feature type="transmembrane region" description="Helical" evidence="6">
    <location>
        <begin position="84"/>
        <end position="108"/>
    </location>
</feature>
<evidence type="ECO:0000313" key="8">
    <source>
        <dbReference type="Proteomes" id="UP001212741"/>
    </source>
</evidence>
<sequence>MGDKKKFALNFAAQIAVLGTQFIISFVLTPIVLQKLGDEAYGFVGLVNNFVSYVAIITAALNAMASRFITVSYHEGDTEKTEEYFSSVFFSNCIMAFAIFVGSVFLAANIETLVSVTPELVSDLRITVLLAFMNAGIGLLTVVFGVAAFIKNELFLNSIGQLLGSVLRVIFLFVLFWVAFPHMWYFSVAGLVATVVTGAAQVAVTRRLLPELKLSLSRFSPSKVWELLKIGVWNSLQNVNNLIQTGLDLLVANIFISGAAMGLLSIAKTVPQALTNLSGSIANLFYPKMAQAYARGDKVELVSRFDFAMRFTSAFMIVPLAGFIGFGPSFYSLWLPGRSVAELGDIQLLSVLTVITLIASALVEPLYYANTLTTKIKGSVLIAFGFSLATLAIEFPLILFTSLDKLTVIAGTSSILMFVRHALVQPFYCAVVIDVHRRTFYKPLMREIFVFAVLWLGYALVDQIGLCTNWATLVAVAFAAAAIGYTFELLTLFDKGERFVIFDIMRDKLGFRRGNAG</sequence>
<dbReference type="RefSeq" id="WP_195521414.1">
    <property type="nucleotide sequence ID" value="NZ_JADNPG010000028.1"/>
</dbReference>
<dbReference type="Proteomes" id="UP001212741">
    <property type="component" value="Unassembled WGS sequence"/>
</dbReference>
<evidence type="ECO:0008006" key="9">
    <source>
        <dbReference type="Google" id="ProtNLM"/>
    </source>
</evidence>
<dbReference type="PANTHER" id="PTHR30250:SF26">
    <property type="entry name" value="PSMA PROTEIN"/>
    <property type="match status" value="1"/>
</dbReference>
<gene>
    <name evidence="7" type="ORF">PMW86_07950</name>
</gene>
<feature type="transmembrane region" description="Helical" evidence="6">
    <location>
        <begin position="7"/>
        <end position="28"/>
    </location>
</feature>